<accession>X1D7I9</accession>
<dbReference type="SUPFAM" id="SSF51726">
    <property type="entry name" value="UROD/MetE-like"/>
    <property type="match status" value="1"/>
</dbReference>
<dbReference type="PANTHER" id="PTHR47099:SF1">
    <property type="entry name" value="METHYLCOBAMIDE:COM METHYLTRANSFERASE MTBA"/>
    <property type="match status" value="1"/>
</dbReference>
<evidence type="ECO:0000313" key="2">
    <source>
        <dbReference type="EMBL" id="GAG92436.1"/>
    </source>
</evidence>
<organism evidence="2">
    <name type="scientific">marine sediment metagenome</name>
    <dbReference type="NCBI Taxonomy" id="412755"/>
    <lineage>
        <taxon>unclassified sequences</taxon>
        <taxon>metagenomes</taxon>
        <taxon>ecological metagenomes</taxon>
    </lineage>
</organism>
<protein>
    <recommendedName>
        <fullName evidence="1">Uroporphyrinogen decarboxylase (URO-D) domain-containing protein</fullName>
    </recommendedName>
</protein>
<dbReference type="InterPro" id="IPR038071">
    <property type="entry name" value="UROD/MetE-like_sf"/>
</dbReference>
<feature type="domain" description="Uroporphyrinogen decarboxylase (URO-D)" evidence="1">
    <location>
        <begin position="20"/>
        <end position="145"/>
    </location>
</feature>
<dbReference type="PANTHER" id="PTHR47099">
    <property type="entry name" value="METHYLCOBAMIDE:COM METHYLTRANSFERASE MTBA"/>
    <property type="match status" value="1"/>
</dbReference>
<dbReference type="Gene3D" id="3.10.450.50">
    <property type="match status" value="1"/>
</dbReference>
<dbReference type="Pfam" id="PF01208">
    <property type="entry name" value="URO-D"/>
    <property type="match status" value="1"/>
</dbReference>
<dbReference type="InterPro" id="IPR000257">
    <property type="entry name" value="Uroporphyrinogen_deCOase"/>
</dbReference>
<dbReference type="GO" id="GO:0004853">
    <property type="term" value="F:uroporphyrinogen decarboxylase activity"/>
    <property type="evidence" value="ECO:0007669"/>
    <property type="project" value="InterPro"/>
</dbReference>
<dbReference type="InterPro" id="IPR004027">
    <property type="entry name" value="SEC_C_motif"/>
</dbReference>
<comment type="caution">
    <text evidence="2">The sequence shown here is derived from an EMBL/GenBank/DDBJ whole genome shotgun (WGS) entry which is preliminary data.</text>
</comment>
<proteinExistence type="predicted"/>
<name>X1D7I9_9ZZZZ</name>
<dbReference type="InterPro" id="IPR052024">
    <property type="entry name" value="Methanogen_methyltrans"/>
</dbReference>
<gene>
    <name evidence="2" type="ORF">S01H4_40575</name>
</gene>
<dbReference type="SUPFAM" id="SSF103642">
    <property type="entry name" value="Sec-C motif"/>
    <property type="match status" value="1"/>
</dbReference>
<dbReference type="EMBL" id="BART01022113">
    <property type="protein sequence ID" value="GAG92436.1"/>
    <property type="molecule type" value="Genomic_DNA"/>
</dbReference>
<dbReference type="Gene3D" id="3.20.20.210">
    <property type="match status" value="1"/>
</dbReference>
<evidence type="ECO:0000259" key="1">
    <source>
        <dbReference type="Pfam" id="PF01208"/>
    </source>
</evidence>
<dbReference type="GO" id="GO:0006779">
    <property type="term" value="P:porphyrin-containing compound biosynthetic process"/>
    <property type="evidence" value="ECO:0007669"/>
    <property type="project" value="InterPro"/>
</dbReference>
<reference evidence="2" key="1">
    <citation type="journal article" date="2014" name="Front. Microbiol.">
        <title>High frequency of phylogenetically diverse reductive dehalogenase-homologous genes in deep subseafloor sedimentary metagenomes.</title>
        <authorList>
            <person name="Kawai M."/>
            <person name="Futagami T."/>
            <person name="Toyoda A."/>
            <person name="Takaki Y."/>
            <person name="Nishi S."/>
            <person name="Hori S."/>
            <person name="Arai W."/>
            <person name="Tsubouchi T."/>
            <person name="Morono Y."/>
            <person name="Uchiyama I."/>
            <person name="Ito T."/>
            <person name="Fujiyama A."/>
            <person name="Inagaki F."/>
            <person name="Takami H."/>
        </authorList>
    </citation>
    <scope>NUCLEOTIDE SEQUENCE</scope>
    <source>
        <strain evidence="2">Expedition CK06-06</strain>
    </source>
</reference>
<dbReference type="Pfam" id="PF02810">
    <property type="entry name" value="SEC-C"/>
    <property type="match status" value="1"/>
</dbReference>
<feature type="non-terminal residue" evidence="2">
    <location>
        <position position="1"/>
    </location>
</feature>
<sequence length="227" mass="26861">EYFEKYTPNFDEKDRYSFIVQRSKERAKNKYRMCNLGLGPFYVASSMRGFNKFLVDHYKNKIELKQLLEIITNIFIEQEKMWIKYGENPHGFVLYDDLGEQKGPFFSPKIFEEFYEPVYKRLIDTAHDLGCDFHLHCCNNCPFINFCHGDCQKHRFNLSNTSKALSILCKGWKKFYVNVLPQFQVLADQIKDNSEINSSFQIKIKKIGRNSLCPCKSGKKYKDCCLR</sequence>
<dbReference type="AlphaFoldDB" id="X1D7I9"/>